<comment type="caution">
    <text evidence="2">The sequence shown here is derived from an EMBL/GenBank/DDBJ whole genome shotgun (WGS) entry which is preliminary data.</text>
</comment>
<evidence type="ECO:0000313" key="3">
    <source>
        <dbReference type="Proteomes" id="UP000321085"/>
    </source>
</evidence>
<dbReference type="PROSITE" id="PS50943">
    <property type="entry name" value="HTH_CROC1"/>
    <property type="match status" value="1"/>
</dbReference>
<dbReference type="Gene3D" id="1.10.260.40">
    <property type="entry name" value="lambda repressor-like DNA-binding domains"/>
    <property type="match status" value="1"/>
</dbReference>
<gene>
    <name evidence="2" type="ORF">MAE02_55700</name>
</gene>
<dbReference type="SUPFAM" id="SSF47413">
    <property type="entry name" value="lambda repressor-like DNA-binding domains"/>
    <property type="match status" value="1"/>
</dbReference>
<organism evidence="2 3">
    <name type="scientific">Microvirga aerophila</name>
    <dbReference type="NCBI Taxonomy" id="670291"/>
    <lineage>
        <taxon>Bacteria</taxon>
        <taxon>Pseudomonadati</taxon>
        <taxon>Pseudomonadota</taxon>
        <taxon>Alphaproteobacteria</taxon>
        <taxon>Hyphomicrobiales</taxon>
        <taxon>Methylobacteriaceae</taxon>
        <taxon>Microvirga</taxon>
    </lineage>
</organism>
<proteinExistence type="predicted"/>
<sequence>MPLLLPEQCRAARGLLDWTQEGLAERADVSRSTIRDFENGRHFLHPTTATQVVAALERGGALLIPSDEAGPGVRLRKPVS</sequence>
<dbReference type="CDD" id="cd00093">
    <property type="entry name" value="HTH_XRE"/>
    <property type="match status" value="1"/>
</dbReference>
<keyword evidence="3" id="KW-1185">Reference proteome</keyword>
<name>A0A512C0Y2_9HYPH</name>
<evidence type="ECO:0000313" key="2">
    <source>
        <dbReference type="EMBL" id="GEO17874.1"/>
    </source>
</evidence>
<dbReference type="Pfam" id="PF01381">
    <property type="entry name" value="HTH_3"/>
    <property type="match status" value="1"/>
</dbReference>
<dbReference type="InterPro" id="IPR001387">
    <property type="entry name" value="Cro/C1-type_HTH"/>
</dbReference>
<protein>
    <submittedName>
        <fullName evidence="2">Transcriptional regulator</fullName>
    </submittedName>
</protein>
<dbReference type="AlphaFoldDB" id="A0A512C0Y2"/>
<evidence type="ECO:0000259" key="1">
    <source>
        <dbReference type="PROSITE" id="PS50943"/>
    </source>
</evidence>
<dbReference type="EMBL" id="BJYU01000132">
    <property type="protein sequence ID" value="GEO17874.1"/>
    <property type="molecule type" value="Genomic_DNA"/>
</dbReference>
<feature type="domain" description="HTH cro/C1-type" evidence="1">
    <location>
        <begin position="10"/>
        <end position="63"/>
    </location>
</feature>
<dbReference type="InterPro" id="IPR010982">
    <property type="entry name" value="Lambda_DNA-bd_dom_sf"/>
</dbReference>
<dbReference type="Proteomes" id="UP000321085">
    <property type="component" value="Unassembled WGS sequence"/>
</dbReference>
<dbReference type="RefSeq" id="WP_147022717.1">
    <property type="nucleotide sequence ID" value="NZ_BJYU01000132.1"/>
</dbReference>
<dbReference type="SMART" id="SM00530">
    <property type="entry name" value="HTH_XRE"/>
    <property type="match status" value="1"/>
</dbReference>
<accession>A0A512C0Y2</accession>
<dbReference type="GO" id="GO:0003677">
    <property type="term" value="F:DNA binding"/>
    <property type="evidence" value="ECO:0007669"/>
    <property type="project" value="InterPro"/>
</dbReference>
<reference evidence="2 3" key="1">
    <citation type="submission" date="2019-07" db="EMBL/GenBank/DDBJ databases">
        <title>Whole genome shotgun sequence of Microvirga aerophila NBRC 106136.</title>
        <authorList>
            <person name="Hosoyama A."/>
            <person name="Uohara A."/>
            <person name="Ohji S."/>
            <person name="Ichikawa N."/>
        </authorList>
    </citation>
    <scope>NUCLEOTIDE SEQUENCE [LARGE SCALE GENOMIC DNA]</scope>
    <source>
        <strain evidence="2 3">NBRC 106136</strain>
    </source>
</reference>